<dbReference type="EMBL" id="UINC01007064">
    <property type="protein sequence ID" value="SVA31218.1"/>
    <property type="molecule type" value="Genomic_DNA"/>
</dbReference>
<dbReference type="PANTHER" id="PTHR30270">
    <property type="entry name" value="THIAMINE-MONOPHOSPHATE KINASE"/>
    <property type="match status" value="1"/>
</dbReference>
<evidence type="ECO:0000259" key="1">
    <source>
        <dbReference type="Pfam" id="PF00586"/>
    </source>
</evidence>
<dbReference type="InterPro" id="IPR036676">
    <property type="entry name" value="PurM-like_C_sf"/>
</dbReference>
<proteinExistence type="inferred from homology"/>
<dbReference type="SUPFAM" id="SSF56042">
    <property type="entry name" value="PurM C-terminal domain-like"/>
    <property type="match status" value="1"/>
</dbReference>
<evidence type="ECO:0000259" key="2">
    <source>
        <dbReference type="Pfam" id="PF02769"/>
    </source>
</evidence>
<sequence>MLKSQDKENEFTVIRDYFSDIGLDYLEDQGIKLSVGDDASVIKVPPTKEQVVSVDTSIEGVHFPKSMKAEDIAYRSVAVALSDLAACGASPAWFTLAISLKEINHKWLSNFKKGLQDISKEFAFPLIGGDTTKGNLCITVQVAGYVDIGKTITRSGAKIGDLIYVTGTVGDASLGLRAFNEKSSSKFSEYVKKFSRPKARIGVGEKLLKVASSSIDISDGLIQDLNQICVVNGVGANVFLKKIPSNVPNSELANLINSGDDYEICFTAQESFQDTIDIISRDLGVPIKCIGEIIEGKGVKVVSESLNPIQVKSGYKHF</sequence>
<protein>
    <recommendedName>
        <fullName evidence="4">PurM-like N-terminal domain-containing protein</fullName>
    </recommendedName>
</protein>
<reference evidence="3" key="1">
    <citation type="submission" date="2018-05" db="EMBL/GenBank/DDBJ databases">
        <authorList>
            <person name="Lanie J.A."/>
            <person name="Ng W.-L."/>
            <person name="Kazmierczak K.M."/>
            <person name="Andrzejewski T.M."/>
            <person name="Davidsen T.M."/>
            <person name="Wayne K.J."/>
            <person name="Tettelin H."/>
            <person name="Glass J.I."/>
            <person name="Rusch D."/>
            <person name="Podicherti R."/>
            <person name="Tsui H.-C.T."/>
            <person name="Winkler M.E."/>
        </authorList>
    </citation>
    <scope>NUCLEOTIDE SEQUENCE</scope>
</reference>
<dbReference type="CDD" id="cd02194">
    <property type="entry name" value="ThiL"/>
    <property type="match status" value="1"/>
</dbReference>
<dbReference type="GO" id="GO:0009228">
    <property type="term" value="P:thiamine biosynthetic process"/>
    <property type="evidence" value="ECO:0007669"/>
    <property type="project" value="InterPro"/>
</dbReference>
<evidence type="ECO:0000313" key="3">
    <source>
        <dbReference type="EMBL" id="SVA31218.1"/>
    </source>
</evidence>
<name>A0A381UUB5_9ZZZZ</name>
<dbReference type="Gene3D" id="3.30.1330.10">
    <property type="entry name" value="PurM-like, N-terminal domain"/>
    <property type="match status" value="1"/>
</dbReference>
<accession>A0A381UUB5</accession>
<dbReference type="SUPFAM" id="SSF55326">
    <property type="entry name" value="PurM N-terminal domain-like"/>
    <property type="match status" value="1"/>
</dbReference>
<dbReference type="NCBIfam" id="TIGR01379">
    <property type="entry name" value="thiL"/>
    <property type="match status" value="1"/>
</dbReference>
<feature type="domain" description="PurM-like N-terminal" evidence="1">
    <location>
        <begin position="36"/>
        <end position="146"/>
    </location>
</feature>
<dbReference type="AlphaFoldDB" id="A0A381UUB5"/>
<dbReference type="Pfam" id="PF02769">
    <property type="entry name" value="AIRS_C"/>
    <property type="match status" value="1"/>
</dbReference>
<dbReference type="InterPro" id="IPR016188">
    <property type="entry name" value="PurM-like_N"/>
</dbReference>
<dbReference type="InterPro" id="IPR006283">
    <property type="entry name" value="ThiL-like"/>
</dbReference>
<dbReference type="PANTHER" id="PTHR30270:SF0">
    <property type="entry name" value="THIAMINE-MONOPHOSPHATE KINASE"/>
    <property type="match status" value="1"/>
</dbReference>
<dbReference type="HAMAP" id="MF_02128">
    <property type="entry name" value="TMP_kinase"/>
    <property type="match status" value="1"/>
</dbReference>
<dbReference type="GO" id="GO:0009030">
    <property type="term" value="F:thiamine-phosphate kinase activity"/>
    <property type="evidence" value="ECO:0007669"/>
    <property type="project" value="InterPro"/>
</dbReference>
<organism evidence="3">
    <name type="scientific">marine metagenome</name>
    <dbReference type="NCBI Taxonomy" id="408172"/>
    <lineage>
        <taxon>unclassified sequences</taxon>
        <taxon>metagenomes</taxon>
        <taxon>ecological metagenomes</taxon>
    </lineage>
</organism>
<dbReference type="Gene3D" id="3.90.650.10">
    <property type="entry name" value="PurM-like C-terminal domain"/>
    <property type="match status" value="1"/>
</dbReference>
<dbReference type="InterPro" id="IPR010918">
    <property type="entry name" value="PurM-like_C_dom"/>
</dbReference>
<evidence type="ECO:0008006" key="4">
    <source>
        <dbReference type="Google" id="ProtNLM"/>
    </source>
</evidence>
<dbReference type="InterPro" id="IPR036921">
    <property type="entry name" value="PurM-like_N_sf"/>
</dbReference>
<gene>
    <name evidence="3" type="ORF">METZ01_LOCUS84072</name>
</gene>
<dbReference type="PIRSF" id="PIRSF005303">
    <property type="entry name" value="Thiam_monoph_kin"/>
    <property type="match status" value="1"/>
</dbReference>
<feature type="domain" description="PurM-like C-terminal" evidence="2">
    <location>
        <begin position="158"/>
        <end position="302"/>
    </location>
</feature>
<dbReference type="Pfam" id="PF00586">
    <property type="entry name" value="AIRS"/>
    <property type="match status" value="1"/>
</dbReference>